<gene>
    <name evidence="3" type="ORF">ENV79_02945</name>
</gene>
<dbReference type="GO" id="GO:0051536">
    <property type="term" value="F:iron-sulfur cluster binding"/>
    <property type="evidence" value="ECO:0007669"/>
    <property type="project" value="InterPro"/>
</dbReference>
<keyword evidence="1" id="KW-0560">Oxidoreductase</keyword>
<dbReference type="AlphaFoldDB" id="A0A7V5XZV1"/>
<evidence type="ECO:0000313" key="3">
    <source>
        <dbReference type="EMBL" id="HHR48586.1"/>
    </source>
</evidence>
<sequence>MGKKKIGFYEFTGCAGDLLTIVHNEDYLLKVWNSAEIVSFRLATSKRNENIHLEIAFVEGSITAEEQIEELKKIREKSEILVALGTCAAFGGLQAMYSHKKDFLARFNSVYPQKFNILKPLESKPLETYVKVDYYIPGCPIDFKVFLYNYTRLLNDIPGELPSYPVCLECKWRENNCLLLKKIPCLGPLTRAGCEARCPTNNLPCVGCFGPYEDANISSWLKIFQENNIPFQELEKKIRLFWGVKANDFLNKIKKQK</sequence>
<evidence type="ECO:0000256" key="1">
    <source>
        <dbReference type="ARBA" id="ARBA00023002"/>
    </source>
</evidence>
<comment type="caution">
    <text evidence="3">The sequence shown here is derived from an EMBL/GenBank/DDBJ whole genome shotgun (WGS) entry which is preliminary data.</text>
</comment>
<accession>A0A7V5XZV1</accession>
<dbReference type="SUPFAM" id="SSF56770">
    <property type="entry name" value="HydA/Nqo6-like"/>
    <property type="match status" value="1"/>
</dbReference>
<protein>
    <submittedName>
        <fullName evidence="3">Sulfhydrogenase 1 subunit delta</fullName>
    </submittedName>
</protein>
<feature type="domain" description="NADH:ubiquinone oxidoreductase-like 20kDa subunit" evidence="2">
    <location>
        <begin position="14"/>
        <end position="147"/>
    </location>
</feature>
<organism evidence="3">
    <name type="scientific">candidate division WOR-3 bacterium</name>
    <dbReference type="NCBI Taxonomy" id="2052148"/>
    <lineage>
        <taxon>Bacteria</taxon>
        <taxon>Bacteria division WOR-3</taxon>
    </lineage>
</organism>
<dbReference type="EMBL" id="DTHS01000019">
    <property type="protein sequence ID" value="HHR48586.1"/>
    <property type="molecule type" value="Genomic_DNA"/>
</dbReference>
<dbReference type="InterPro" id="IPR037024">
    <property type="entry name" value="NiFe_Hase_small_N_sf"/>
</dbReference>
<name>A0A7V5XZV1_UNCW3</name>
<dbReference type="PANTHER" id="PTHR42845:SF3">
    <property type="entry name" value="CYTOSOLIC NIFE-HYDROGENASE, DELTA SUBUNIT"/>
    <property type="match status" value="1"/>
</dbReference>
<dbReference type="Pfam" id="PF01058">
    <property type="entry name" value="Oxidored_q6"/>
    <property type="match status" value="1"/>
</dbReference>
<dbReference type="InterPro" id="IPR051349">
    <property type="entry name" value="Hydrogenase_assoc-protein"/>
</dbReference>
<dbReference type="InterPro" id="IPR006137">
    <property type="entry name" value="NADH_UbQ_OxRdtase-like_20kDa"/>
</dbReference>
<dbReference type="GO" id="GO:0016491">
    <property type="term" value="F:oxidoreductase activity"/>
    <property type="evidence" value="ECO:0007669"/>
    <property type="project" value="UniProtKB-KW"/>
</dbReference>
<reference evidence="3" key="1">
    <citation type="journal article" date="2020" name="mSystems">
        <title>Genome- and Community-Level Interaction Insights into Carbon Utilization and Element Cycling Functions of Hydrothermarchaeota in Hydrothermal Sediment.</title>
        <authorList>
            <person name="Zhou Z."/>
            <person name="Liu Y."/>
            <person name="Xu W."/>
            <person name="Pan J."/>
            <person name="Luo Z.H."/>
            <person name="Li M."/>
        </authorList>
    </citation>
    <scope>NUCLEOTIDE SEQUENCE [LARGE SCALE GENOMIC DNA]</scope>
    <source>
        <strain evidence="3">SpSt-791</strain>
    </source>
</reference>
<evidence type="ECO:0000259" key="2">
    <source>
        <dbReference type="Pfam" id="PF01058"/>
    </source>
</evidence>
<proteinExistence type="predicted"/>
<dbReference type="Gene3D" id="3.40.50.700">
    <property type="entry name" value="NADH:ubiquinone oxidoreductase-like, 20kDa subunit"/>
    <property type="match status" value="1"/>
</dbReference>
<dbReference type="PANTHER" id="PTHR42845">
    <property type="entry name" value="COENZYME F420-REDUCING HYDROGENASE, GAMMA SUBUNIT"/>
    <property type="match status" value="1"/>
</dbReference>